<accession>A0AAE0ZK50</accession>
<proteinExistence type="predicted"/>
<sequence length="113" mass="12885">MRSPRLAATLHREIKPSSTPGANRRSSASLFNPPCELLLPFLLRWLFAILPIVTLESWNPTWPRFDTGHERIPGKRRGSWCQVFSQCVRNSIGAHLELLFKVDVRLTNAAINH</sequence>
<dbReference type="EMBL" id="JAWDGP010003784">
    <property type="protein sequence ID" value="KAK3770929.1"/>
    <property type="molecule type" value="Genomic_DNA"/>
</dbReference>
<dbReference type="AlphaFoldDB" id="A0AAE0ZK50"/>
<reference evidence="1" key="1">
    <citation type="journal article" date="2023" name="G3 (Bethesda)">
        <title>A reference genome for the long-term kleptoplast-retaining sea slug Elysia crispata morphotype clarki.</title>
        <authorList>
            <person name="Eastman K.E."/>
            <person name="Pendleton A.L."/>
            <person name="Shaikh M.A."/>
            <person name="Suttiyut T."/>
            <person name="Ogas R."/>
            <person name="Tomko P."/>
            <person name="Gavelis G."/>
            <person name="Widhalm J.R."/>
            <person name="Wisecaver J.H."/>
        </authorList>
    </citation>
    <scope>NUCLEOTIDE SEQUENCE</scope>
    <source>
        <strain evidence="1">ECLA1</strain>
    </source>
</reference>
<organism evidence="1 2">
    <name type="scientific">Elysia crispata</name>
    <name type="common">lettuce slug</name>
    <dbReference type="NCBI Taxonomy" id="231223"/>
    <lineage>
        <taxon>Eukaryota</taxon>
        <taxon>Metazoa</taxon>
        <taxon>Spiralia</taxon>
        <taxon>Lophotrochozoa</taxon>
        <taxon>Mollusca</taxon>
        <taxon>Gastropoda</taxon>
        <taxon>Heterobranchia</taxon>
        <taxon>Euthyneura</taxon>
        <taxon>Panpulmonata</taxon>
        <taxon>Sacoglossa</taxon>
        <taxon>Placobranchoidea</taxon>
        <taxon>Plakobranchidae</taxon>
        <taxon>Elysia</taxon>
    </lineage>
</organism>
<keyword evidence="2" id="KW-1185">Reference proteome</keyword>
<protein>
    <submittedName>
        <fullName evidence="1">Uncharacterized protein</fullName>
    </submittedName>
</protein>
<gene>
    <name evidence="1" type="ORF">RRG08_032863</name>
</gene>
<evidence type="ECO:0000313" key="2">
    <source>
        <dbReference type="Proteomes" id="UP001283361"/>
    </source>
</evidence>
<dbReference type="Proteomes" id="UP001283361">
    <property type="component" value="Unassembled WGS sequence"/>
</dbReference>
<comment type="caution">
    <text evidence="1">The sequence shown here is derived from an EMBL/GenBank/DDBJ whole genome shotgun (WGS) entry which is preliminary data.</text>
</comment>
<evidence type="ECO:0000313" key="1">
    <source>
        <dbReference type="EMBL" id="KAK3770929.1"/>
    </source>
</evidence>
<name>A0AAE0ZK50_9GAST</name>